<feature type="transmembrane region" description="Helical" evidence="8">
    <location>
        <begin position="144"/>
        <end position="161"/>
    </location>
</feature>
<evidence type="ECO:0000256" key="6">
    <source>
        <dbReference type="ARBA" id="ARBA00022989"/>
    </source>
</evidence>
<dbReference type="GO" id="GO:0005886">
    <property type="term" value="C:plasma membrane"/>
    <property type="evidence" value="ECO:0007669"/>
    <property type="project" value="UniProtKB-SubCell"/>
</dbReference>
<keyword evidence="7 8" id="KW-0472">Membrane</keyword>
<evidence type="ECO:0000313" key="11">
    <source>
        <dbReference type="Proteomes" id="UP000034036"/>
    </source>
</evidence>
<evidence type="ECO:0000256" key="2">
    <source>
        <dbReference type="ARBA" id="ARBA00022475"/>
    </source>
</evidence>
<feature type="transmembrane region" description="Helical" evidence="8">
    <location>
        <begin position="120"/>
        <end position="137"/>
    </location>
</feature>
<evidence type="ECO:0000256" key="3">
    <source>
        <dbReference type="ARBA" id="ARBA00022676"/>
    </source>
</evidence>
<dbReference type="GO" id="GO:0016763">
    <property type="term" value="F:pentosyltransferase activity"/>
    <property type="evidence" value="ECO:0007669"/>
    <property type="project" value="TreeGrafter"/>
</dbReference>
<reference evidence="10 11" key="1">
    <citation type="journal article" date="2015" name="Nature">
        <title>rRNA introns, odd ribosomes, and small enigmatic genomes across a large radiation of phyla.</title>
        <authorList>
            <person name="Brown C.T."/>
            <person name="Hug L.A."/>
            <person name="Thomas B.C."/>
            <person name="Sharon I."/>
            <person name="Castelle C.J."/>
            <person name="Singh A."/>
            <person name="Wilkins M.J."/>
            <person name="Williams K.H."/>
            <person name="Banfield J.F."/>
        </authorList>
    </citation>
    <scope>NUCLEOTIDE SEQUENCE [LARGE SCALE GENOMIC DNA]</scope>
</reference>
<feature type="transmembrane region" description="Helical" evidence="8">
    <location>
        <begin position="181"/>
        <end position="201"/>
    </location>
</feature>
<organism evidence="10 11">
    <name type="scientific">Candidatus Giovannonibacteria bacterium GW2011_GWF2_42_19</name>
    <dbReference type="NCBI Taxonomy" id="1618659"/>
    <lineage>
        <taxon>Bacteria</taxon>
        <taxon>Candidatus Giovannoniibacteriota</taxon>
    </lineage>
</organism>
<keyword evidence="4 10" id="KW-0808">Transferase</keyword>
<keyword evidence="6 8" id="KW-1133">Transmembrane helix</keyword>
<gene>
    <name evidence="10" type="ORF">UV11_C0043G0003</name>
</gene>
<dbReference type="STRING" id="1618659.UV11_C0043G0003"/>
<feature type="transmembrane region" description="Helical" evidence="8">
    <location>
        <begin position="12"/>
        <end position="32"/>
    </location>
</feature>
<evidence type="ECO:0000313" key="10">
    <source>
        <dbReference type="EMBL" id="KKS45660.1"/>
    </source>
</evidence>
<protein>
    <submittedName>
        <fullName evidence="10">Glycosyl transferase family 39</fullName>
    </submittedName>
</protein>
<comment type="caution">
    <text evidence="10">The sequence shown here is derived from an EMBL/GenBank/DDBJ whole genome shotgun (WGS) entry which is preliminary data.</text>
</comment>
<keyword evidence="2" id="KW-1003">Cell membrane</keyword>
<dbReference type="InterPro" id="IPR038731">
    <property type="entry name" value="RgtA/B/C-like"/>
</dbReference>
<sequence length="456" mass="51515">MTLNNLKNPVLIIFLSALIIRLTFLAFFYQAYEGRFLEGDSIDYITLAQNLISDNGFSLDSAEPFRSTLSYTPGYPIFLILASLGTLNLLSILIIQCVIGALTAVVIYKLSLLITDAKKSLIAAGLFLLEPGMIFFTNQILTETIFIFFFALNLFFLFRWFNKDSTRDLVYSGAALALSTYIRPNGQFIIILELLFIFLALIQRKTLFSKKSLIYLALPLITFTILIAPWQFRNKNLTGHYILSTFGPYALASRSLSSYIAWKNKISMDSAFKKVKTSLIEKGVNPSSFDFETNYDPKLQSETLKILAKNPIEYGISQLRFLPSFFVSSGWSEIIKIFQGNNTNPPYFPNRLDRDAIIQIMKSGGLVGLIGSLAGAAFFILIYVFSLIGLLKMLYEKKTLIIGIFITIITTYFFFSTGELSYSRYRLPINQFFFITASIGFGYLISLFSLRKTSAV</sequence>
<name>A0A0G0ZAE3_9BACT</name>
<evidence type="ECO:0000256" key="8">
    <source>
        <dbReference type="SAM" id="Phobius"/>
    </source>
</evidence>
<proteinExistence type="predicted"/>
<evidence type="ECO:0000259" key="9">
    <source>
        <dbReference type="Pfam" id="PF13231"/>
    </source>
</evidence>
<comment type="subcellular location">
    <subcellularLocation>
        <location evidence="1">Cell membrane</location>
        <topology evidence="1">Multi-pass membrane protein</topology>
    </subcellularLocation>
</comment>
<dbReference type="PANTHER" id="PTHR33908:SF11">
    <property type="entry name" value="MEMBRANE PROTEIN"/>
    <property type="match status" value="1"/>
</dbReference>
<evidence type="ECO:0000256" key="1">
    <source>
        <dbReference type="ARBA" id="ARBA00004651"/>
    </source>
</evidence>
<keyword evidence="3" id="KW-0328">Glycosyltransferase</keyword>
<feature type="domain" description="Glycosyltransferase RgtA/B/C/D-like" evidence="9">
    <location>
        <begin position="82"/>
        <end position="226"/>
    </location>
</feature>
<feature type="transmembrane region" description="Helical" evidence="8">
    <location>
        <begin position="75"/>
        <end position="108"/>
    </location>
</feature>
<dbReference type="AlphaFoldDB" id="A0A0G0ZAE3"/>
<feature type="transmembrane region" description="Helical" evidence="8">
    <location>
        <begin position="432"/>
        <end position="450"/>
    </location>
</feature>
<dbReference type="Pfam" id="PF13231">
    <property type="entry name" value="PMT_2"/>
    <property type="match status" value="1"/>
</dbReference>
<dbReference type="EMBL" id="LCDF01000043">
    <property type="protein sequence ID" value="KKS45660.1"/>
    <property type="molecule type" value="Genomic_DNA"/>
</dbReference>
<accession>A0A0G0ZAE3</accession>
<evidence type="ECO:0000256" key="4">
    <source>
        <dbReference type="ARBA" id="ARBA00022679"/>
    </source>
</evidence>
<feature type="transmembrane region" description="Helical" evidence="8">
    <location>
        <begin position="366"/>
        <end position="388"/>
    </location>
</feature>
<dbReference type="InterPro" id="IPR050297">
    <property type="entry name" value="LipidA_mod_glycosyltrf_83"/>
</dbReference>
<feature type="transmembrane region" description="Helical" evidence="8">
    <location>
        <begin position="213"/>
        <end position="232"/>
    </location>
</feature>
<dbReference type="GO" id="GO:0009103">
    <property type="term" value="P:lipopolysaccharide biosynthetic process"/>
    <property type="evidence" value="ECO:0007669"/>
    <property type="project" value="UniProtKB-ARBA"/>
</dbReference>
<dbReference type="PANTHER" id="PTHR33908">
    <property type="entry name" value="MANNOSYLTRANSFERASE YKCB-RELATED"/>
    <property type="match status" value="1"/>
</dbReference>
<feature type="transmembrane region" description="Helical" evidence="8">
    <location>
        <begin position="400"/>
        <end position="420"/>
    </location>
</feature>
<dbReference type="Proteomes" id="UP000034036">
    <property type="component" value="Unassembled WGS sequence"/>
</dbReference>
<evidence type="ECO:0000256" key="5">
    <source>
        <dbReference type="ARBA" id="ARBA00022692"/>
    </source>
</evidence>
<keyword evidence="5 8" id="KW-0812">Transmembrane</keyword>
<evidence type="ECO:0000256" key="7">
    <source>
        <dbReference type="ARBA" id="ARBA00023136"/>
    </source>
</evidence>